<evidence type="ECO:0000313" key="2">
    <source>
        <dbReference type="EMBL" id="MFC0588591.1"/>
    </source>
</evidence>
<evidence type="ECO:0000313" key="3">
    <source>
        <dbReference type="Proteomes" id="UP001589943"/>
    </source>
</evidence>
<comment type="caution">
    <text evidence="2">The sequence shown here is derived from an EMBL/GenBank/DDBJ whole genome shotgun (WGS) entry which is preliminary data.</text>
</comment>
<dbReference type="Proteomes" id="UP001589943">
    <property type="component" value="Unassembled WGS sequence"/>
</dbReference>
<sequence>MSGQFDTTPAESVQSDAQSDRAPDPRRHYASPEDLREDVELAIAERHTLLKQWKDEVDAQLAAESEGMSASDPIRAEAEARLASEARRVSDALSAIQSEVDAAA</sequence>
<feature type="compositionally biased region" description="Polar residues" evidence="1">
    <location>
        <begin position="1"/>
        <end position="17"/>
    </location>
</feature>
<keyword evidence="3" id="KW-1185">Reference proteome</keyword>
<dbReference type="RefSeq" id="WP_379480087.1">
    <property type="nucleotide sequence ID" value="NZ_JBHLTL010000001.1"/>
</dbReference>
<gene>
    <name evidence="2" type="ORF">ACFFF7_04130</name>
</gene>
<dbReference type="EMBL" id="JBHLTL010000001">
    <property type="protein sequence ID" value="MFC0588591.1"/>
    <property type="molecule type" value="Genomic_DNA"/>
</dbReference>
<feature type="compositionally biased region" description="Basic and acidic residues" evidence="1">
    <location>
        <begin position="18"/>
        <end position="34"/>
    </location>
</feature>
<reference evidence="2 3" key="1">
    <citation type="submission" date="2024-09" db="EMBL/GenBank/DDBJ databases">
        <authorList>
            <person name="Sun Q."/>
            <person name="Mori K."/>
        </authorList>
    </citation>
    <scope>NUCLEOTIDE SEQUENCE [LARGE SCALE GENOMIC DNA]</scope>
    <source>
        <strain evidence="2 3">NCAIM B.02537</strain>
    </source>
</reference>
<evidence type="ECO:0000256" key="1">
    <source>
        <dbReference type="SAM" id="MobiDB-lite"/>
    </source>
</evidence>
<accession>A0ABV6PFH9</accession>
<protein>
    <submittedName>
        <fullName evidence="2">Uncharacterized protein</fullName>
    </submittedName>
</protein>
<name>A0ABV6PFH9_9SPHN</name>
<proteinExistence type="predicted"/>
<organism evidence="2 3">
    <name type="scientific">Novosphingobium aquiterrae</name>
    <dbReference type="NCBI Taxonomy" id="624388"/>
    <lineage>
        <taxon>Bacteria</taxon>
        <taxon>Pseudomonadati</taxon>
        <taxon>Pseudomonadota</taxon>
        <taxon>Alphaproteobacteria</taxon>
        <taxon>Sphingomonadales</taxon>
        <taxon>Sphingomonadaceae</taxon>
        <taxon>Novosphingobium</taxon>
    </lineage>
</organism>
<feature type="region of interest" description="Disordered" evidence="1">
    <location>
        <begin position="1"/>
        <end position="35"/>
    </location>
</feature>